<proteinExistence type="predicted"/>
<evidence type="ECO:0000256" key="1">
    <source>
        <dbReference type="SAM" id="SignalP"/>
    </source>
</evidence>
<dbReference type="Proteomes" id="UP001586593">
    <property type="component" value="Unassembled WGS sequence"/>
</dbReference>
<sequence>MSHMATVLRLLLFFAGMCMASPRYPMFPPVLVRHEHLEVLEMRSATPINPAAITDVVCVDPNKKIVFHDENVAELSICDGIAGAVTRCGDELGRRDLWRRFGSSATTTAPITSTTGESGSARFVLSVLEPGAAINVSKGRWEQCVRAARAVCPTGSLRATCVGGATSGDVAFSLDTPF</sequence>
<evidence type="ECO:0000313" key="2">
    <source>
        <dbReference type="EMBL" id="KAL1880800.1"/>
    </source>
</evidence>
<reference evidence="2 3" key="1">
    <citation type="journal article" date="2024" name="Commun. Biol.">
        <title>Comparative genomic analysis of thermophilic fungi reveals convergent evolutionary adaptations and gene losses.</title>
        <authorList>
            <person name="Steindorff A.S."/>
            <person name="Aguilar-Pontes M.V."/>
            <person name="Robinson A.J."/>
            <person name="Andreopoulos B."/>
            <person name="LaButti K."/>
            <person name="Kuo A."/>
            <person name="Mondo S."/>
            <person name="Riley R."/>
            <person name="Otillar R."/>
            <person name="Haridas S."/>
            <person name="Lipzen A."/>
            <person name="Grimwood J."/>
            <person name="Schmutz J."/>
            <person name="Clum A."/>
            <person name="Reid I.D."/>
            <person name="Moisan M.C."/>
            <person name="Butler G."/>
            <person name="Nguyen T.T.M."/>
            <person name="Dewar K."/>
            <person name="Conant G."/>
            <person name="Drula E."/>
            <person name="Henrissat B."/>
            <person name="Hansel C."/>
            <person name="Singer S."/>
            <person name="Hutchinson M.I."/>
            <person name="de Vries R.P."/>
            <person name="Natvig D.O."/>
            <person name="Powell A.J."/>
            <person name="Tsang A."/>
            <person name="Grigoriev I.V."/>
        </authorList>
    </citation>
    <scope>NUCLEOTIDE SEQUENCE [LARGE SCALE GENOMIC DNA]</scope>
    <source>
        <strain evidence="2 3">ATCC 24622</strain>
    </source>
</reference>
<keyword evidence="1" id="KW-0732">Signal</keyword>
<gene>
    <name evidence="2" type="ORF">VTK73DRAFT_4970</name>
</gene>
<protein>
    <submittedName>
        <fullName evidence="2">Uncharacterized protein</fullName>
    </submittedName>
</protein>
<feature type="signal peptide" evidence="1">
    <location>
        <begin position="1"/>
        <end position="20"/>
    </location>
</feature>
<accession>A0ABR3XYN5</accession>
<dbReference type="EMBL" id="JAZHXJ010000028">
    <property type="protein sequence ID" value="KAL1880800.1"/>
    <property type="molecule type" value="Genomic_DNA"/>
</dbReference>
<feature type="chain" id="PRO_5045123527" evidence="1">
    <location>
        <begin position="21"/>
        <end position="178"/>
    </location>
</feature>
<organism evidence="2 3">
    <name type="scientific">Phialemonium thermophilum</name>
    <dbReference type="NCBI Taxonomy" id="223376"/>
    <lineage>
        <taxon>Eukaryota</taxon>
        <taxon>Fungi</taxon>
        <taxon>Dikarya</taxon>
        <taxon>Ascomycota</taxon>
        <taxon>Pezizomycotina</taxon>
        <taxon>Sordariomycetes</taxon>
        <taxon>Sordariomycetidae</taxon>
        <taxon>Cephalothecales</taxon>
        <taxon>Cephalothecaceae</taxon>
        <taxon>Phialemonium</taxon>
    </lineage>
</organism>
<name>A0ABR3XYN5_9PEZI</name>
<keyword evidence="3" id="KW-1185">Reference proteome</keyword>
<comment type="caution">
    <text evidence="2">The sequence shown here is derived from an EMBL/GenBank/DDBJ whole genome shotgun (WGS) entry which is preliminary data.</text>
</comment>
<evidence type="ECO:0000313" key="3">
    <source>
        <dbReference type="Proteomes" id="UP001586593"/>
    </source>
</evidence>